<evidence type="ECO:0000313" key="7">
    <source>
        <dbReference type="Proteomes" id="UP000003240"/>
    </source>
</evidence>
<evidence type="ECO:0000256" key="4">
    <source>
        <dbReference type="ARBA" id="ARBA00023143"/>
    </source>
</evidence>
<dbReference type="eggNOG" id="COG1706">
    <property type="taxonomic scope" value="Bacteria"/>
</dbReference>
<evidence type="ECO:0000256" key="5">
    <source>
        <dbReference type="HAMAP-Rule" id="MF_00416"/>
    </source>
</evidence>
<keyword evidence="6" id="KW-0969">Cilium</keyword>
<protein>
    <recommendedName>
        <fullName evidence="5">Flagellar P-ring protein</fullName>
    </recommendedName>
    <alternativeName>
        <fullName evidence="5">Basal body P-ring protein</fullName>
    </alternativeName>
</protein>
<dbReference type="Pfam" id="PF02119">
    <property type="entry name" value="FlgI"/>
    <property type="match status" value="1"/>
</dbReference>
<sequence precursor="true">MRKVLCLSLIAMLAVSLTAALAAPVNTRIKDLAKVQGVRSNQLVGYGLVVGLAGTGDSDKAEYTIQSIASMLKSFGITAPMDNLRPKNMAAVMITAELPPFAKPGDTIDIAVSSIGDAKSLQGGTLLQAPLKAANGQVYAVAQGALSIGGFSVSGGGSRTQKNFPTVGSVPSGAIVEQEVPNQIGANGTIALSLRQPDFTTANRIAEAVESRFGPISQARDPGTVAVTIPNYYQQNVVGFVAALEELYVRPDSVAKVVINERTGTVVMGSHVAVSEVAVAQGSLNVRIVNRPEVSQPAPFSDGETVVTEQQQITVSDKPASFIVLPSTANVGDVVNALNAVGATSRDVIAILQAMKAAGALHAEIQIM</sequence>
<dbReference type="GO" id="GO:0009428">
    <property type="term" value="C:bacterial-type flagellum basal body, distal rod, P ring"/>
    <property type="evidence" value="ECO:0007669"/>
    <property type="project" value="InterPro"/>
</dbReference>
<proteinExistence type="inferred from homology"/>
<comment type="subunit">
    <text evidence="5">The basal body constitutes a major portion of the flagellar organelle and consists of four rings (L,P,S, and M) mounted on a central rod.</text>
</comment>
<dbReference type="NCBIfam" id="NF003676">
    <property type="entry name" value="PRK05303.1"/>
    <property type="match status" value="1"/>
</dbReference>
<name>F7NIV3_9FIRM</name>
<dbReference type="AlphaFoldDB" id="F7NIV3"/>
<evidence type="ECO:0000256" key="2">
    <source>
        <dbReference type="ARBA" id="ARBA00004117"/>
    </source>
</evidence>
<dbReference type="InterPro" id="IPR001782">
    <property type="entry name" value="Flag_FlgI"/>
</dbReference>
<feature type="chain" id="PRO_5009012243" description="Flagellar P-ring protein" evidence="5">
    <location>
        <begin position="23"/>
        <end position="368"/>
    </location>
</feature>
<dbReference type="PANTHER" id="PTHR30381:SF0">
    <property type="entry name" value="FLAGELLAR P-RING PROTEIN"/>
    <property type="match status" value="1"/>
</dbReference>
<dbReference type="HAMAP" id="MF_00416">
    <property type="entry name" value="FlgI"/>
    <property type="match status" value="1"/>
</dbReference>
<dbReference type="Proteomes" id="UP000003240">
    <property type="component" value="Unassembled WGS sequence"/>
</dbReference>
<reference evidence="6 7" key="1">
    <citation type="journal article" date="2011" name="EMBO J.">
        <title>Structural diversity of bacterial flagellar motors.</title>
        <authorList>
            <person name="Chen S."/>
            <person name="Beeby M."/>
            <person name="Murphy G.E."/>
            <person name="Leadbetter J.R."/>
            <person name="Hendrixson D.R."/>
            <person name="Briegel A."/>
            <person name="Li Z."/>
            <person name="Shi J."/>
            <person name="Tocheva E.I."/>
            <person name="Muller A."/>
            <person name="Dobro M.J."/>
            <person name="Jensen G.J."/>
        </authorList>
    </citation>
    <scope>NUCLEOTIDE SEQUENCE [LARGE SCALE GENOMIC DNA]</scope>
    <source>
        <strain evidence="6 7">DSM 6540</strain>
    </source>
</reference>
<dbReference type="STRING" id="1009370.ALO_10029"/>
<dbReference type="PANTHER" id="PTHR30381">
    <property type="entry name" value="FLAGELLAR P-RING PERIPLASMIC PROTEIN FLGI"/>
    <property type="match status" value="1"/>
</dbReference>
<dbReference type="OrthoDB" id="9786431at2"/>
<evidence type="ECO:0000256" key="1">
    <source>
        <dbReference type="ARBA" id="ARBA00002591"/>
    </source>
</evidence>
<comment type="function">
    <text evidence="1 5">Assembles around the rod to form the L-ring and probably protects the motor/basal body from shearing forces during rotation.</text>
</comment>
<comment type="similarity">
    <text evidence="5">Belongs to the FlgI family.</text>
</comment>
<keyword evidence="4 5" id="KW-0975">Bacterial flagellum</keyword>
<dbReference type="RefSeq" id="WP_004573284.1">
    <property type="nucleotide sequence ID" value="NZ_AFGF01000079.1"/>
</dbReference>
<keyword evidence="6" id="KW-0966">Cell projection</keyword>
<evidence type="ECO:0000256" key="3">
    <source>
        <dbReference type="ARBA" id="ARBA00022729"/>
    </source>
</evidence>
<dbReference type="PRINTS" id="PR01010">
    <property type="entry name" value="FLGPRINGFLGI"/>
</dbReference>
<dbReference type="GO" id="GO:0030288">
    <property type="term" value="C:outer membrane-bounded periplasmic space"/>
    <property type="evidence" value="ECO:0007669"/>
    <property type="project" value="InterPro"/>
</dbReference>
<keyword evidence="3 5" id="KW-0732">Signal</keyword>
<accession>F7NIV3</accession>
<comment type="caution">
    <text evidence="6">The sequence shown here is derived from an EMBL/GenBank/DDBJ whole genome shotgun (WGS) entry which is preliminary data.</text>
</comment>
<feature type="signal peptide" evidence="5">
    <location>
        <begin position="1"/>
        <end position="22"/>
    </location>
</feature>
<keyword evidence="6" id="KW-0282">Flagellum</keyword>
<keyword evidence="7" id="KW-1185">Reference proteome</keyword>
<gene>
    <name evidence="5 6" type="primary">flgI</name>
    <name evidence="6" type="ORF">ALO_10029</name>
</gene>
<organism evidence="6 7">
    <name type="scientific">Acetonema longum DSM 6540</name>
    <dbReference type="NCBI Taxonomy" id="1009370"/>
    <lineage>
        <taxon>Bacteria</taxon>
        <taxon>Bacillati</taxon>
        <taxon>Bacillota</taxon>
        <taxon>Negativicutes</taxon>
        <taxon>Acetonemataceae</taxon>
        <taxon>Acetonema</taxon>
    </lineage>
</organism>
<dbReference type="GO" id="GO:0071973">
    <property type="term" value="P:bacterial-type flagellum-dependent cell motility"/>
    <property type="evidence" value="ECO:0007669"/>
    <property type="project" value="InterPro"/>
</dbReference>
<evidence type="ECO:0000313" key="6">
    <source>
        <dbReference type="EMBL" id="EGO64076.1"/>
    </source>
</evidence>
<dbReference type="EMBL" id="AFGF01000079">
    <property type="protein sequence ID" value="EGO64076.1"/>
    <property type="molecule type" value="Genomic_DNA"/>
</dbReference>
<dbReference type="GO" id="GO:0005198">
    <property type="term" value="F:structural molecule activity"/>
    <property type="evidence" value="ECO:0007669"/>
    <property type="project" value="InterPro"/>
</dbReference>
<comment type="subcellular location">
    <subcellularLocation>
        <location evidence="2 5">Bacterial flagellum basal body</location>
    </subcellularLocation>
</comment>